<gene>
    <name evidence="9" type="ORF">ACFSCS_12235</name>
</gene>
<keyword evidence="3" id="KW-0813">Transport</keyword>
<dbReference type="InterPro" id="IPR038770">
    <property type="entry name" value="Na+/solute_symporter_sf"/>
</dbReference>
<keyword evidence="10" id="KW-1185">Reference proteome</keyword>
<dbReference type="PANTHER" id="PTHR36838">
    <property type="entry name" value="AUXIN EFFLUX CARRIER FAMILY PROTEIN"/>
    <property type="match status" value="1"/>
</dbReference>
<comment type="similarity">
    <text evidence="2">Belongs to the auxin efflux carrier (TC 2.A.69) family.</text>
</comment>
<proteinExistence type="inferred from homology"/>
<feature type="transmembrane region" description="Helical" evidence="8">
    <location>
        <begin position="100"/>
        <end position="123"/>
    </location>
</feature>
<evidence type="ECO:0000313" key="10">
    <source>
        <dbReference type="Proteomes" id="UP001597326"/>
    </source>
</evidence>
<organism evidence="9 10">
    <name type="scientific">Luteococcus peritonei</name>
    <dbReference type="NCBI Taxonomy" id="88874"/>
    <lineage>
        <taxon>Bacteria</taxon>
        <taxon>Bacillati</taxon>
        <taxon>Actinomycetota</taxon>
        <taxon>Actinomycetes</taxon>
        <taxon>Propionibacteriales</taxon>
        <taxon>Propionibacteriaceae</taxon>
        <taxon>Luteococcus</taxon>
    </lineage>
</organism>
<dbReference type="EMBL" id="JBHUFZ010000028">
    <property type="protein sequence ID" value="MFD1890943.1"/>
    <property type="molecule type" value="Genomic_DNA"/>
</dbReference>
<feature type="transmembrane region" description="Helical" evidence="8">
    <location>
        <begin position="291"/>
        <end position="309"/>
    </location>
</feature>
<feature type="transmembrane region" description="Helical" evidence="8">
    <location>
        <begin position="37"/>
        <end position="56"/>
    </location>
</feature>
<keyword evidence="4" id="KW-1003">Cell membrane</keyword>
<keyword evidence="6 8" id="KW-1133">Transmembrane helix</keyword>
<evidence type="ECO:0000256" key="4">
    <source>
        <dbReference type="ARBA" id="ARBA00022475"/>
    </source>
</evidence>
<evidence type="ECO:0000256" key="6">
    <source>
        <dbReference type="ARBA" id="ARBA00022989"/>
    </source>
</evidence>
<evidence type="ECO:0000256" key="3">
    <source>
        <dbReference type="ARBA" id="ARBA00022448"/>
    </source>
</evidence>
<feature type="transmembrane region" description="Helical" evidence="8">
    <location>
        <begin position="261"/>
        <end position="279"/>
    </location>
</feature>
<feature type="transmembrane region" description="Helical" evidence="8">
    <location>
        <begin position="129"/>
        <end position="150"/>
    </location>
</feature>
<dbReference type="PANTHER" id="PTHR36838:SF1">
    <property type="entry name" value="SLR1864 PROTEIN"/>
    <property type="match status" value="1"/>
</dbReference>
<dbReference type="Pfam" id="PF03547">
    <property type="entry name" value="Mem_trans"/>
    <property type="match status" value="1"/>
</dbReference>
<dbReference type="InterPro" id="IPR004776">
    <property type="entry name" value="Mem_transp_PIN-like"/>
</dbReference>
<protein>
    <submittedName>
        <fullName evidence="9">AEC family transporter</fullName>
    </submittedName>
</protein>
<dbReference type="Gene3D" id="1.20.1530.20">
    <property type="match status" value="1"/>
</dbReference>
<feature type="transmembrane region" description="Helical" evidence="8">
    <location>
        <begin position="68"/>
        <end position="88"/>
    </location>
</feature>
<keyword evidence="7 8" id="KW-0472">Membrane</keyword>
<reference evidence="10" key="1">
    <citation type="journal article" date="2019" name="Int. J. Syst. Evol. Microbiol.">
        <title>The Global Catalogue of Microorganisms (GCM) 10K type strain sequencing project: providing services to taxonomists for standard genome sequencing and annotation.</title>
        <authorList>
            <consortium name="The Broad Institute Genomics Platform"/>
            <consortium name="The Broad Institute Genome Sequencing Center for Infectious Disease"/>
            <person name="Wu L."/>
            <person name="Ma J."/>
        </authorList>
    </citation>
    <scope>NUCLEOTIDE SEQUENCE [LARGE SCALE GENOMIC DNA]</scope>
    <source>
        <strain evidence="10">CAIM 431</strain>
    </source>
</reference>
<evidence type="ECO:0000256" key="1">
    <source>
        <dbReference type="ARBA" id="ARBA00004651"/>
    </source>
</evidence>
<feature type="transmembrane region" description="Helical" evidence="8">
    <location>
        <begin position="175"/>
        <end position="196"/>
    </location>
</feature>
<feature type="transmembrane region" description="Helical" evidence="8">
    <location>
        <begin position="232"/>
        <end position="255"/>
    </location>
</feature>
<dbReference type="Proteomes" id="UP001597326">
    <property type="component" value="Unassembled WGS sequence"/>
</dbReference>
<evidence type="ECO:0000256" key="8">
    <source>
        <dbReference type="SAM" id="Phobius"/>
    </source>
</evidence>
<evidence type="ECO:0000256" key="2">
    <source>
        <dbReference type="ARBA" id="ARBA00010145"/>
    </source>
</evidence>
<comment type="subcellular location">
    <subcellularLocation>
        <location evidence="1">Cell membrane</location>
        <topology evidence="1">Multi-pass membrane protein</topology>
    </subcellularLocation>
</comment>
<name>A0ABW4RZS7_9ACTN</name>
<feature type="transmembrane region" description="Helical" evidence="8">
    <location>
        <begin position="202"/>
        <end position="220"/>
    </location>
</feature>
<keyword evidence="5 8" id="KW-0812">Transmembrane</keyword>
<feature type="transmembrane region" description="Helical" evidence="8">
    <location>
        <begin position="6"/>
        <end position="25"/>
    </location>
</feature>
<dbReference type="RefSeq" id="WP_343874451.1">
    <property type="nucleotide sequence ID" value="NZ_BAAAIX010000026.1"/>
</dbReference>
<comment type="caution">
    <text evidence="9">The sequence shown here is derived from an EMBL/GenBank/DDBJ whole genome shotgun (WGS) entry which is preliminary data.</text>
</comment>
<evidence type="ECO:0000256" key="7">
    <source>
        <dbReference type="ARBA" id="ARBA00023136"/>
    </source>
</evidence>
<accession>A0ABW4RZS7</accession>
<evidence type="ECO:0000313" key="9">
    <source>
        <dbReference type="EMBL" id="MFD1890943.1"/>
    </source>
</evidence>
<sequence length="311" mass="32160">MHELMIVISALLPVMVTTGMGWFAGSRRLIDTTQIPALNSFVMNFALPCAMFVAIGSSSRADLLGATWLLVVIMAAMAITFAGMWPLLRRIHHVARHDAAVLAITAAMPNSAAVGLPLLGALFGPSAALPVSLAVAAGSLTITPATIVLLRTNPDDHVTARQVGTTLLATLRKPICFAPLAGAVWVLVAVPFPGWLHTTLTPLAQTAGGAALFVTGLVLSTQRLGISRNTSAIVIAKNLIQPLIGLGLCAALPISPLLERQALVLLAIPSGFFGLLFGLDHDVAPRDAGWGLTASTVAAAVTLSVAVSITL</sequence>
<evidence type="ECO:0000256" key="5">
    <source>
        <dbReference type="ARBA" id="ARBA00022692"/>
    </source>
</evidence>